<protein>
    <recommendedName>
        <fullName evidence="4">Protein yae1</fullName>
    </recommendedName>
</protein>
<reference evidence="2" key="1">
    <citation type="submission" date="2022-11" db="EMBL/GenBank/DDBJ databases">
        <title>Chromosomal genome sequence assembly and mating type (MAT) locus characterization of the leprose asexual lichenized fungus Lepraria neglecta (Nyl.) Erichsen.</title>
        <authorList>
            <person name="Allen J.L."/>
            <person name="Pfeffer B."/>
        </authorList>
    </citation>
    <scope>NUCLEOTIDE SEQUENCE</scope>
    <source>
        <strain evidence="2">Allen 5258</strain>
    </source>
</reference>
<feature type="region of interest" description="Disordered" evidence="1">
    <location>
        <begin position="1"/>
        <end position="50"/>
    </location>
</feature>
<sequence length="215" mass="23373">MDLTPPSTPPSPSSPLAPTTSNNALSDIFSDSPPTSPTLAPTKGFSEPSDFSRLRSKHVNEGYRDGIIASKNRSLQPGVDEGWPLGATFALRVGCLLGALEGVWGAYKKDAKAYLEERRRLGKLAGEAREELSIERIFGKDWWGEDGVWRYKVVGKEEEVTFQEVVDAHPLVRKWEGVVGEEAERAGVRVGVFEGEEWESGRVGDAAGDGEKGEG</sequence>
<proteinExistence type="predicted"/>
<dbReference type="InterPro" id="IPR038881">
    <property type="entry name" value="Yae1-like"/>
</dbReference>
<keyword evidence="3" id="KW-1185">Reference proteome</keyword>
<evidence type="ECO:0000313" key="3">
    <source>
        <dbReference type="Proteomes" id="UP001276659"/>
    </source>
</evidence>
<evidence type="ECO:0000313" key="2">
    <source>
        <dbReference type="EMBL" id="KAK3174208.1"/>
    </source>
</evidence>
<evidence type="ECO:0000256" key="1">
    <source>
        <dbReference type="SAM" id="MobiDB-lite"/>
    </source>
</evidence>
<feature type="compositionally biased region" description="Pro residues" evidence="1">
    <location>
        <begin position="1"/>
        <end position="15"/>
    </location>
</feature>
<name>A0AAD9ZD88_9LECA</name>
<accession>A0AAD9ZD88</accession>
<evidence type="ECO:0008006" key="4">
    <source>
        <dbReference type="Google" id="ProtNLM"/>
    </source>
</evidence>
<comment type="caution">
    <text evidence="2">The sequence shown here is derived from an EMBL/GenBank/DDBJ whole genome shotgun (WGS) entry which is preliminary data.</text>
</comment>
<dbReference type="PANTHER" id="PTHR18829:SF0">
    <property type="entry name" value="PROTEIN YAE1 HOMOLOG"/>
    <property type="match status" value="1"/>
</dbReference>
<gene>
    <name evidence="2" type="ORF">OEA41_001452</name>
</gene>
<dbReference type="Proteomes" id="UP001276659">
    <property type="component" value="Unassembled WGS sequence"/>
</dbReference>
<dbReference type="AlphaFoldDB" id="A0AAD9ZD88"/>
<dbReference type="EMBL" id="JASNWA010000006">
    <property type="protein sequence ID" value="KAK3174208.1"/>
    <property type="molecule type" value="Genomic_DNA"/>
</dbReference>
<dbReference type="PANTHER" id="PTHR18829">
    <property type="entry name" value="PROTEIN YAE1 HOMOLOG"/>
    <property type="match status" value="1"/>
</dbReference>
<organism evidence="2 3">
    <name type="scientific">Lepraria neglecta</name>
    <dbReference type="NCBI Taxonomy" id="209136"/>
    <lineage>
        <taxon>Eukaryota</taxon>
        <taxon>Fungi</taxon>
        <taxon>Dikarya</taxon>
        <taxon>Ascomycota</taxon>
        <taxon>Pezizomycotina</taxon>
        <taxon>Lecanoromycetes</taxon>
        <taxon>OSLEUM clade</taxon>
        <taxon>Lecanoromycetidae</taxon>
        <taxon>Lecanorales</taxon>
        <taxon>Lecanorineae</taxon>
        <taxon>Stereocaulaceae</taxon>
        <taxon>Lepraria</taxon>
    </lineage>
</organism>